<protein>
    <submittedName>
        <fullName evidence="2">Uncharacterized protein</fullName>
    </submittedName>
</protein>
<organism evidence="2 3">
    <name type="scientific">Podarcis lilfordi</name>
    <name type="common">Lilford's wall lizard</name>
    <dbReference type="NCBI Taxonomy" id="74358"/>
    <lineage>
        <taxon>Eukaryota</taxon>
        <taxon>Metazoa</taxon>
        <taxon>Chordata</taxon>
        <taxon>Craniata</taxon>
        <taxon>Vertebrata</taxon>
        <taxon>Euteleostomi</taxon>
        <taxon>Lepidosauria</taxon>
        <taxon>Squamata</taxon>
        <taxon>Bifurcata</taxon>
        <taxon>Unidentata</taxon>
        <taxon>Episquamata</taxon>
        <taxon>Laterata</taxon>
        <taxon>Lacertibaenia</taxon>
        <taxon>Lacertidae</taxon>
        <taxon>Podarcis</taxon>
    </lineage>
</organism>
<evidence type="ECO:0000256" key="1">
    <source>
        <dbReference type="SAM" id="MobiDB-lite"/>
    </source>
</evidence>
<dbReference type="AlphaFoldDB" id="A0AA35PL89"/>
<accession>A0AA35PL89</accession>
<evidence type="ECO:0000313" key="2">
    <source>
        <dbReference type="EMBL" id="CAI5789653.1"/>
    </source>
</evidence>
<proteinExistence type="predicted"/>
<gene>
    <name evidence="2" type="ORF">PODLI_1B001406</name>
</gene>
<dbReference type="Proteomes" id="UP001178461">
    <property type="component" value="Chromosome 13"/>
</dbReference>
<reference evidence="2" key="1">
    <citation type="submission" date="2022-12" db="EMBL/GenBank/DDBJ databases">
        <authorList>
            <person name="Alioto T."/>
            <person name="Alioto T."/>
            <person name="Gomez Garrido J."/>
        </authorList>
    </citation>
    <scope>NUCLEOTIDE SEQUENCE</scope>
</reference>
<keyword evidence="3" id="KW-1185">Reference proteome</keyword>
<sequence length="138" mass="15102">MEDNLTRLRVIAKEEDEEMAEGEAAVEVVGHGLGKAPAKQQPSGAMGKPQMCRREAGQNKGGKAPTPVKEPSPKVYLVLAKSLERREDPQAKLAQDHLPPEGEKEMASLLMSRFLVSENGQVILARDVENFTIASPWE</sequence>
<dbReference type="EMBL" id="OX395138">
    <property type="protein sequence ID" value="CAI5789653.1"/>
    <property type="molecule type" value="Genomic_DNA"/>
</dbReference>
<name>A0AA35PL89_9SAUR</name>
<evidence type="ECO:0000313" key="3">
    <source>
        <dbReference type="Proteomes" id="UP001178461"/>
    </source>
</evidence>
<feature type="region of interest" description="Disordered" evidence="1">
    <location>
        <begin position="34"/>
        <end position="73"/>
    </location>
</feature>